<evidence type="ECO:0000313" key="4">
    <source>
        <dbReference type="Proteomes" id="UP000236173"/>
    </source>
</evidence>
<dbReference type="EMBL" id="BEHT01000001">
    <property type="protein sequence ID" value="GBC97589.1"/>
    <property type="molecule type" value="Genomic_DNA"/>
</dbReference>
<evidence type="ECO:0000256" key="1">
    <source>
        <dbReference type="ARBA" id="ARBA00022729"/>
    </source>
</evidence>
<organism evidence="3 4">
    <name type="scientific">Candidatus Fervidibacter japonicus</name>
    <dbReference type="NCBI Taxonomy" id="2035412"/>
    <lineage>
        <taxon>Bacteria</taxon>
        <taxon>Candidatus Fervidibacterota</taxon>
        <taxon>Candidatus Fervidibacter</taxon>
    </lineage>
</organism>
<comment type="caution">
    <text evidence="3">The sequence shown here is derived from an EMBL/GenBank/DDBJ whole genome shotgun (WGS) entry which is preliminary data.</text>
</comment>
<feature type="signal peptide" evidence="2">
    <location>
        <begin position="1"/>
        <end position="18"/>
    </location>
</feature>
<name>A0A2H5X8S5_9BACT</name>
<accession>A0A2H5X8S5</accession>
<dbReference type="SUPFAM" id="SSF49464">
    <property type="entry name" value="Carboxypeptidase regulatory domain-like"/>
    <property type="match status" value="3"/>
</dbReference>
<dbReference type="AlphaFoldDB" id="A0A2H5X8S5"/>
<reference evidence="4" key="1">
    <citation type="submission" date="2017-09" db="EMBL/GenBank/DDBJ databases">
        <title>Metaegenomics of thermophilic ammonia-oxidizing enrichment culture.</title>
        <authorList>
            <person name="Kato S."/>
            <person name="Suzuki K."/>
        </authorList>
    </citation>
    <scope>NUCLEOTIDE SEQUENCE [LARGE SCALE GENOMIC DNA]</scope>
</reference>
<protein>
    <recommendedName>
        <fullName evidence="5">Carboxypeptidase regulatory-like domain-containing protein</fullName>
    </recommendedName>
</protein>
<gene>
    <name evidence="3" type="ORF">HRbin17_00077</name>
</gene>
<dbReference type="InterPro" id="IPR051417">
    <property type="entry name" value="SDr/BOS_complex"/>
</dbReference>
<dbReference type="Pfam" id="PF13620">
    <property type="entry name" value="CarboxypepD_reg"/>
    <property type="match status" value="2"/>
</dbReference>
<keyword evidence="1 2" id="KW-0732">Signal</keyword>
<dbReference type="SUPFAM" id="SSF49478">
    <property type="entry name" value="Cna protein B-type domain"/>
    <property type="match status" value="1"/>
</dbReference>
<dbReference type="Gene3D" id="2.60.40.1120">
    <property type="entry name" value="Carboxypeptidase-like, regulatory domain"/>
    <property type="match status" value="3"/>
</dbReference>
<sequence length="395" mass="41219">MKVRWLLVGVAVSSAALSGCGGLKLPSGLNTPTVPVSGRVLDGSALQDTPIAGVRIVINGSAAAVTDADGRFNVNAPVPTTTPQTIRATLTAAKHGYVTYTDEVQINTSGSNELPPIYLVPAPQSSSLGGRVVERGSGRPIANAEVLLQVNGGTIQRGRTASDGSFLLSGIMPPDGVFEIRARHPNYLVMLDPQTGQLSRSVTLQQGDDRVNRVTIELFPLGTLVRLTGTVLKSETLEPVNGATVRVGDKQATTDSRGIFVIAEAPTGLQVPVQVTPPDTTLAPFSDTITINGELLIIFLGAGSTALPPLPFTVAGQVTLEGETNYSGVRVEALRGDTIVDAAITGVDGRYTLWLPPGTYTLRASLAGFQTVTQTVQLPPGVAVQGVNFTLRRSP</sequence>
<evidence type="ECO:0000256" key="2">
    <source>
        <dbReference type="SAM" id="SignalP"/>
    </source>
</evidence>
<evidence type="ECO:0008006" key="5">
    <source>
        <dbReference type="Google" id="ProtNLM"/>
    </source>
</evidence>
<dbReference type="Proteomes" id="UP000236173">
    <property type="component" value="Unassembled WGS sequence"/>
</dbReference>
<dbReference type="InterPro" id="IPR008969">
    <property type="entry name" value="CarboxyPept-like_regulatory"/>
</dbReference>
<evidence type="ECO:0000313" key="3">
    <source>
        <dbReference type="EMBL" id="GBC97589.1"/>
    </source>
</evidence>
<feature type="chain" id="PRO_5014170426" description="Carboxypeptidase regulatory-like domain-containing protein" evidence="2">
    <location>
        <begin position="19"/>
        <end position="395"/>
    </location>
</feature>
<proteinExistence type="predicted"/>
<dbReference type="PROSITE" id="PS51257">
    <property type="entry name" value="PROKAR_LIPOPROTEIN"/>
    <property type="match status" value="1"/>
</dbReference>
<dbReference type="PANTHER" id="PTHR23303">
    <property type="entry name" value="CARBOXYPEPTIDASE REGULATORY REGION-CONTAINING"/>
    <property type="match status" value="1"/>
</dbReference>